<accession>A0A084AD85</accession>
<evidence type="ECO:0000256" key="2">
    <source>
        <dbReference type="ARBA" id="ARBA00022448"/>
    </source>
</evidence>
<keyword evidence="2" id="KW-0813">Transport</keyword>
<evidence type="ECO:0000256" key="6">
    <source>
        <dbReference type="ARBA" id="ARBA00023136"/>
    </source>
</evidence>
<dbReference type="PANTHER" id="PTHR43302:SF5">
    <property type="entry name" value="TRANSPORTER ARSB-RELATED"/>
    <property type="match status" value="1"/>
</dbReference>
<evidence type="ECO:0000256" key="7">
    <source>
        <dbReference type="SAM" id="Phobius"/>
    </source>
</evidence>
<evidence type="ECO:0000256" key="3">
    <source>
        <dbReference type="ARBA" id="ARBA00022475"/>
    </source>
</evidence>
<evidence type="ECO:0000256" key="4">
    <source>
        <dbReference type="ARBA" id="ARBA00022692"/>
    </source>
</evidence>
<feature type="transmembrane region" description="Helical" evidence="7">
    <location>
        <begin position="47"/>
        <end position="66"/>
    </location>
</feature>
<evidence type="ECO:0000256" key="1">
    <source>
        <dbReference type="ARBA" id="ARBA00004651"/>
    </source>
</evidence>
<keyword evidence="6 7" id="KW-0472">Membrane</keyword>
<feature type="transmembrane region" description="Helical" evidence="7">
    <location>
        <begin position="331"/>
        <end position="354"/>
    </location>
</feature>
<protein>
    <submittedName>
        <fullName evidence="9">Transporter, YbiR family</fullName>
    </submittedName>
</protein>
<dbReference type="InterPro" id="IPR004680">
    <property type="entry name" value="Cit_transptr-like_dom"/>
</dbReference>
<comment type="subcellular location">
    <subcellularLocation>
        <location evidence="1">Cell membrane</location>
        <topology evidence="1">Multi-pass membrane protein</topology>
    </subcellularLocation>
</comment>
<keyword evidence="3" id="KW-1003">Cell membrane</keyword>
<sequence>MEHSATQRESQKIWTAIKNWFLVDKVFLISFIIAIIAISLGGVTTRFFNYHVIVTVSGLMLVIGGFKETGLLQYLGQTLVKRSTTTRQLVRFTTLLTFFLAVFFTNDLTILTVLPLYLAITKEIKNRKSVYIGAALIVPACHIGSALLPQGNPHNLYLYSFYKVAAHHGGVPLTNLDFFKGTGALWILGLLILMIACQFIDNEPLVIETKVNQFNKVETSIFVVLMLLMAASVFGYVNFYLAGAIVALVVLIYRPRLFKGIDYHLLFTFIFFFLIVGNIANIHVLTDFISNTLVGPQASFLGTVIMSQFISNIAAPILISPFTPHAVSLVLGADIGGIGTIVSSMATLIAYKVIRMNARGETRGFVKYFTIVNAGFVLILTLIGLIIVTLVG</sequence>
<reference evidence="9 10" key="1">
    <citation type="submission" date="2014-06" db="EMBL/GenBank/DDBJ databases">
        <title>Draft genome sequence of the putrescine producing strain Lactococcus lactis subsp cremoris GE214.</title>
        <authorList>
            <person name="Ladero V."/>
            <person name="Linares D.M."/>
            <person name="del Rio B."/>
            <person name="Mayo B."/>
            <person name="Martin M.C."/>
            <person name="Fernandez M."/>
            <person name="Alvarez M.A."/>
        </authorList>
    </citation>
    <scope>NUCLEOTIDE SEQUENCE [LARGE SCALE GENOMIC DNA]</scope>
    <source>
        <strain evidence="9 10">GE214</strain>
    </source>
</reference>
<name>A0A084AD85_LACLC</name>
<gene>
    <name evidence="9" type="ORF">U725_00587</name>
</gene>
<dbReference type="PANTHER" id="PTHR43302">
    <property type="entry name" value="TRANSPORTER ARSB-RELATED"/>
    <property type="match status" value="1"/>
</dbReference>
<feature type="transmembrane region" description="Helical" evidence="7">
    <location>
        <begin position="130"/>
        <end position="148"/>
    </location>
</feature>
<keyword evidence="4 7" id="KW-0812">Transmembrane</keyword>
<feature type="transmembrane region" description="Helical" evidence="7">
    <location>
        <begin position="265"/>
        <end position="286"/>
    </location>
</feature>
<dbReference type="PATRIC" id="fig|1415168.3.peg.622"/>
<keyword evidence="5 7" id="KW-1133">Transmembrane helix</keyword>
<feature type="transmembrane region" description="Helical" evidence="7">
    <location>
        <begin position="366"/>
        <end position="391"/>
    </location>
</feature>
<dbReference type="GO" id="GO:0005886">
    <property type="term" value="C:plasma membrane"/>
    <property type="evidence" value="ECO:0007669"/>
    <property type="project" value="UniProtKB-SubCell"/>
</dbReference>
<evidence type="ECO:0000256" key="5">
    <source>
        <dbReference type="ARBA" id="ARBA00022989"/>
    </source>
</evidence>
<dbReference type="Pfam" id="PF03600">
    <property type="entry name" value="CitMHS"/>
    <property type="match status" value="1"/>
</dbReference>
<proteinExistence type="predicted"/>
<feature type="transmembrane region" description="Helical" evidence="7">
    <location>
        <begin position="20"/>
        <end position="40"/>
    </location>
</feature>
<dbReference type="GO" id="GO:0055085">
    <property type="term" value="P:transmembrane transport"/>
    <property type="evidence" value="ECO:0007669"/>
    <property type="project" value="InterPro"/>
</dbReference>
<dbReference type="Proteomes" id="UP000028401">
    <property type="component" value="Unassembled WGS sequence"/>
</dbReference>
<dbReference type="AlphaFoldDB" id="A0A084AD85"/>
<evidence type="ECO:0000259" key="8">
    <source>
        <dbReference type="Pfam" id="PF03600"/>
    </source>
</evidence>
<feature type="transmembrane region" description="Helical" evidence="7">
    <location>
        <begin position="183"/>
        <end position="200"/>
    </location>
</feature>
<feature type="transmembrane region" description="Helical" evidence="7">
    <location>
        <begin position="221"/>
        <end position="253"/>
    </location>
</feature>
<dbReference type="GeneID" id="61110037"/>
<comment type="caution">
    <text evidence="9">The sequence shown here is derived from an EMBL/GenBank/DDBJ whole genome shotgun (WGS) entry which is preliminary data.</text>
</comment>
<feature type="domain" description="Citrate transporter-like" evidence="8">
    <location>
        <begin position="28"/>
        <end position="321"/>
    </location>
</feature>
<dbReference type="RefSeq" id="WP_021037692.1">
    <property type="nucleotide sequence ID" value="NZ_AZSI01000012.1"/>
</dbReference>
<evidence type="ECO:0000313" key="9">
    <source>
        <dbReference type="EMBL" id="KEY63264.1"/>
    </source>
</evidence>
<organism evidence="9 10">
    <name type="scientific">Lactococcus cremoris subsp. cremoris GE214</name>
    <dbReference type="NCBI Taxonomy" id="1415168"/>
    <lineage>
        <taxon>Bacteria</taxon>
        <taxon>Bacillati</taxon>
        <taxon>Bacillota</taxon>
        <taxon>Bacilli</taxon>
        <taxon>Lactobacillales</taxon>
        <taxon>Streptococcaceae</taxon>
        <taxon>Lactococcus</taxon>
        <taxon>Lactococcus cremoris subsp. cremoris</taxon>
    </lineage>
</organism>
<dbReference type="EMBL" id="AZSI01000012">
    <property type="protein sequence ID" value="KEY63264.1"/>
    <property type="molecule type" value="Genomic_DNA"/>
</dbReference>
<feature type="transmembrane region" description="Helical" evidence="7">
    <location>
        <begin position="298"/>
        <end position="319"/>
    </location>
</feature>
<evidence type="ECO:0000313" key="10">
    <source>
        <dbReference type="Proteomes" id="UP000028401"/>
    </source>
</evidence>
<feature type="transmembrane region" description="Helical" evidence="7">
    <location>
        <begin position="95"/>
        <end position="118"/>
    </location>
</feature>